<name>W7QJ94_9ALTE</name>
<dbReference type="RefSeq" id="WP_035016533.1">
    <property type="nucleotide sequence ID" value="NZ_ARZY01000059.1"/>
</dbReference>
<proteinExistence type="predicted"/>
<dbReference type="STRING" id="1328313.DS2_18488"/>
<keyword evidence="1" id="KW-0732">Signal</keyword>
<dbReference type="EMBL" id="ARZY01000059">
    <property type="protein sequence ID" value="EWH08208.1"/>
    <property type="molecule type" value="Genomic_DNA"/>
</dbReference>
<dbReference type="InterPro" id="IPR030820">
    <property type="entry name" value="OMP_myx_plus_Proteobacteria"/>
</dbReference>
<evidence type="ECO:0000256" key="1">
    <source>
        <dbReference type="SAM" id="SignalP"/>
    </source>
</evidence>
<evidence type="ECO:0000313" key="2">
    <source>
        <dbReference type="EMBL" id="EWH08208.1"/>
    </source>
</evidence>
<keyword evidence="3" id="KW-1185">Reference proteome</keyword>
<organism evidence="2 3">
    <name type="scientific">Catenovulum agarivorans DS-2</name>
    <dbReference type="NCBI Taxonomy" id="1328313"/>
    <lineage>
        <taxon>Bacteria</taxon>
        <taxon>Pseudomonadati</taxon>
        <taxon>Pseudomonadota</taxon>
        <taxon>Gammaproteobacteria</taxon>
        <taxon>Alteromonadales</taxon>
        <taxon>Alteromonadaceae</taxon>
        <taxon>Catenovulum</taxon>
    </lineage>
</organism>
<comment type="caution">
    <text evidence="2">The sequence shown here is derived from an EMBL/GenBank/DDBJ whole genome shotgun (WGS) entry which is preliminary data.</text>
</comment>
<evidence type="ECO:0008006" key="4">
    <source>
        <dbReference type="Google" id="ProtNLM"/>
    </source>
</evidence>
<dbReference type="eggNOG" id="COG3637">
    <property type="taxonomic scope" value="Bacteria"/>
</dbReference>
<reference evidence="2 3" key="1">
    <citation type="journal article" date="2014" name="Genome Announc.">
        <title>Draft Genome Sequence of the Agar-Degrading Bacterium Catenovulum sp. Strain DS-2, Isolated from Intestines of Haliotis diversicolor.</title>
        <authorList>
            <person name="Shan D."/>
            <person name="Li X."/>
            <person name="Gu Z."/>
            <person name="Wei G."/>
            <person name="Gao Z."/>
            <person name="Shao Z."/>
        </authorList>
    </citation>
    <scope>NUCLEOTIDE SEQUENCE [LARGE SCALE GENOMIC DNA]</scope>
    <source>
        <strain evidence="2 3">DS-2</strain>
    </source>
</reference>
<dbReference type="Proteomes" id="UP000019276">
    <property type="component" value="Unassembled WGS sequence"/>
</dbReference>
<feature type="chain" id="PRO_5004900883" description="Outer membrane beta-barrel domain-containing protein" evidence="1">
    <location>
        <begin position="32"/>
        <end position="211"/>
    </location>
</feature>
<gene>
    <name evidence="2" type="ORF">DS2_18488</name>
</gene>
<dbReference type="AlphaFoldDB" id="W7QJ94"/>
<sequence>METWDKRIFLNKILPMVCVLAMIVFATQVQAADEQTTREITLDKLDDENFSIGVQAGFLSIEDFGSDSWYQANLSYHLNEFFYFKANYAQAEAGLTSFEKLANVSPLLDDEQRKLKYYGLNVGYNLMPGEVFITPELAFNSAFSFELGGGNVQFAGQDQFALSIASQFRVFLTDWLAWDISMQNLIFDTQITGVNKTTHNLSFNSGFSIYF</sequence>
<evidence type="ECO:0000313" key="3">
    <source>
        <dbReference type="Proteomes" id="UP000019276"/>
    </source>
</evidence>
<accession>W7QJ94</accession>
<feature type="signal peptide" evidence="1">
    <location>
        <begin position="1"/>
        <end position="31"/>
    </location>
</feature>
<dbReference type="OrthoDB" id="9150045at2"/>
<dbReference type="NCBIfam" id="TIGR04565">
    <property type="entry name" value="OMP_myx_plus"/>
    <property type="match status" value="1"/>
</dbReference>
<protein>
    <recommendedName>
        <fullName evidence="4">Outer membrane beta-barrel domain-containing protein</fullName>
    </recommendedName>
</protein>